<gene>
    <name evidence="1" type="ORF">BO82DRAFT_355311</name>
</gene>
<evidence type="ECO:0000313" key="1">
    <source>
        <dbReference type="EMBL" id="PYH80600.1"/>
    </source>
</evidence>
<dbReference type="RefSeq" id="XP_025490800.1">
    <property type="nucleotide sequence ID" value="XM_025635414.1"/>
</dbReference>
<keyword evidence="2" id="KW-1185">Reference proteome</keyword>
<accession>A0A319C8X4</accession>
<dbReference type="VEuPathDB" id="FungiDB:BO82DRAFT_355311"/>
<dbReference type="AlphaFoldDB" id="A0A319C8X4"/>
<protein>
    <submittedName>
        <fullName evidence="1">Uncharacterized protein</fullName>
    </submittedName>
</protein>
<dbReference type="EMBL" id="KZ821708">
    <property type="protein sequence ID" value="PYH80600.1"/>
    <property type="molecule type" value="Genomic_DNA"/>
</dbReference>
<name>A0A319C8X4_9EURO</name>
<organism evidence="1 2">
    <name type="scientific">Aspergillus uvarum CBS 121591</name>
    <dbReference type="NCBI Taxonomy" id="1448315"/>
    <lineage>
        <taxon>Eukaryota</taxon>
        <taxon>Fungi</taxon>
        <taxon>Dikarya</taxon>
        <taxon>Ascomycota</taxon>
        <taxon>Pezizomycotina</taxon>
        <taxon>Eurotiomycetes</taxon>
        <taxon>Eurotiomycetidae</taxon>
        <taxon>Eurotiales</taxon>
        <taxon>Aspergillaceae</taxon>
        <taxon>Aspergillus</taxon>
        <taxon>Aspergillus subgen. Circumdati</taxon>
    </lineage>
</organism>
<dbReference type="Proteomes" id="UP000248340">
    <property type="component" value="Unassembled WGS sequence"/>
</dbReference>
<evidence type="ECO:0000313" key="2">
    <source>
        <dbReference type="Proteomes" id="UP000248340"/>
    </source>
</evidence>
<proteinExistence type="predicted"/>
<sequence>MSSSDRPSASFIPLQSEKVKIYATEAWKEVKPVAESLPRPKRSTIARFFATDACDDPINYAISEYSAKGLSQTTKECETREILSYKRGGLVVFPGKAIVGQTFTIMIPLEVCGEVYMEGLALDTSHYYHIFRECSVEVSEGAKLTVLVISDLT</sequence>
<dbReference type="OrthoDB" id="4393446at2759"/>
<reference evidence="1 2" key="1">
    <citation type="submission" date="2016-12" db="EMBL/GenBank/DDBJ databases">
        <title>The genomes of Aspergillus section Nigri reveals drivers in fungal speciation.</title>
        <authorList>
            <consortium name="DOE Joint Genome Institute"/>
            <person name="Vesth T.C."/>
            <person name="Nybo J."/>
            <person name="Theobald S."/>
            <person name="Brandl J."/>
            <person name="Frisvad J.C."/>
            <person name="Nielsen K.F."/>
            <person name="Lyhne E.K."/>
            <person name="Kogle M.E."/>
            <person name="Kuo A."/>
            <person name="Riley R."/>
            <person name="Clum A."/>
            <person name="Nolan M."/>
            <person name="Lipzen A."/>
            <person name="Salamov A."/>
            <person name="Henrissat B."/>
            <person name="Wiebenga A."/>
            <person name="De Vries R.P."/>
            <person name="Grigoriev I.V."/>
            <person name="Mortensen U.H."/>
            <person name="Andersen M.R."/>
            <person name="Baker S.E."/>
        </authorList>
    </citation>
    <scope>NUCLEOTIDE SEQUENCE [LARGE SCALE GENOMIC DNA]</scope>
    <source>
        <strain evidence="1 2">CBS 121591</strain>
    </source>
</reference>
<dbReference type="GeneID" id="37138155"/>